<dbReference type="PANTHER" id="PTHR46401:SF2">
    <property type="entry name" value="GLYCOSYLTRANSFERASE WBBK-RELATED"/>
    <property type="match status" value="1"/>
</dbReference>
<dbReference type="Pfam" id="PF00534">
    <property type="entry name" value="Glycos_transf_1"/>
    <property type="match status" value="1"/>
</dbReference>
<dbReference type="SUPFAM" id="SSF53756">
    <property type="entry name" value="UDP-Glycosyltransferase/glycogen phosphorylase"/>
    <property type="match status" value="1"/>
</dbReference>
<protein>
    <recommendedName>
        <fullName evidence="2">Glycosyl transferase family 1 domain-containing protein</fullName>
    </recommendedName>
</protein>
<keyword evidence="1" id="KW-0808">Transferase</keyword>
<dbReference type="Proteomes" id="UP000262325">
    <property type="component" value="Unassembled WGS sequence"/>
</dbReference>
<name>A0A3D5QBE8_FLESI</name>
<dbReference type="PANTHER" id="PTHR46401">
    <property type="entry name" value="GLYCOSYLTRANSFERASE WBBK-RELATED"/>
    <property type="match status" value="1"/>
</dbReference>
<dbReference type="GO" id="GO:0016757">
    <property type="term" value="F:glycosyltransferase activity"/>
    <property type="evidence" value="ECO:0007669"/>
    <property type="project" value="InterPro"/>
</dbReference>
<dbReference type="Gene3D" id="3.40.50.2000">
    <property type="entry name" value="Glycogen Phosphorylase B"/>
    <property type="match status" value="2"/>
</dbReference>
<accession>A0A3D5QBE8</accession>
<comment type="caution">
    <text evidence="3">The sequence shown here is derived from an EMBL/GenBank/DDBJ whole genome shotgun (WGS) entry which is preliminary data.</text>
</comment>
<dbReference type="CDD" id="cd03801">
    <property type="entry name" value="GT4_PimA-like"/>
    <property type="match status" value="1"/>
</dbReference>
<reference evidence="3 4" key="1">
    <citation type="journal article" date="2018" name="Nat. Biotechnol.">
        <title>A standardized bacterial taxonomy based on genome phylogeny substantially revises the tree of life.</title>
        <authorList>
            <person name="Parks D.H."/>
            <person name="Chuvochina M."/>
            <person name="Waite D.W."/>
            <person name="Rinke C."/>
            <person name="Skarshewski A."/>
            <person name="Chaumeil P.A."/>
            <person name="Hugenholtz P."/>
        </authorList>
    </citation>
    <scope>NUCLEOTIDE SEQUENCE [LARGE SCALE GENOMIC DNA]</scope>
    <source>
        <strain evidence="3">UBA8672</strain>
    </source>
</reference>
<dbReference type="EMBL" id="DPPF01000111">
    <property type="protein sequence ID" value="HCW93156.1"/>
    <property type="molecule type" value="Genomic_DNA"/>
</dbReference>
<evidence type="ECO:0000256" key="1">
    <source>
        <dbReference type="ARBA" id="ARBA00022679"/>
    </source>
</evidence>
<sequence>MKKILCVGPLIPPVHGQSLAFTRFYESVENGRKLLINTNFEHLGMTGKVIGNIKVIFLTFLKIIFFKIDKVYFTCSRSFLGSFKDVILINLAALKKIKIYNHLHGSDFYEYFHSVPLWYQKILYNSYNKVDTSIVLLDSMKEQFKDFPDMNLEIVPNFYDKELDVVFEKKDLKTINLLYLSNIIKSKGIFELLESFEVLSRKYDNIDLSIGGDFLSDEYMNKDDIKLKFLEKVKNNRKINYIGKVYGEEKIELLKKSDIFVLPSYYKSEAFPISIVEAMRCGNAIVSTNYKYLPEIVDENNGILVEPKSPESLYKGIEYLLKNKTLLKNIQTRNKIEAEEKYSLNRYTEQLHKIILSEDS</sequence>
<dbReference type="GO" id="GO:0009103">
    <property type="term" value="P:lipopolysaccharide biosynthetic process"/>
    <property type="evidence" value="ECO:0007669"/>
    <property type="project" value="TreeGrafter"/>
</dbReference>
<proteinExistence type="predicted"/>
<evidence type="ECO:0000259" key="2">
    <source>
        <dbReference type="Pfam" id="PF00534"/>
    </source>
</evidence>
<feature type="domain" description="Glycosyl transferase family 1" evidence="2">
    <location>
        <begin position="167"/>
        <end position="333"/>
    </location>
</feature>
<organism evidence="3 4">
    <name type="scientific">Flexistipes sinusarabici</name>
    <dbReference type="NCBI Taxonomy" id="2352"/>
    <lineage>
        <taxon>Bacteria</taxon>
        <taxon>Pseudomonadati</taxon>
        <taxon>Deferribacterota</taxon>
        <taxon>Deferribacteres</taxon>
        <taxon>Deferribacterales</taxon>
        <taxon>Flexistipitaceae</taxon>
        <taxon>Flexistipes</taxon>
    </lineage>
</organism>
<evidence type="ECO:0000313" key="4">
    <source>
        <dbReference type="Proteomes" id="UP000262325"/>
    </source>
</evidence>
<evidence type="ECO:0000313" key="3">
    <source>
        <dbReference type="EMBL" id="HCW93156.1"/>
    </source>
</evidence>
<dbReference type="AlphaFoldDB" id="A0A3D5QBE8"/>
<gene>
    <name evidence="3" type="ORF">DHM44_05700</name>
</gene>
<dbReference type="InterPro" id="IPR001296">
    <property type="entry name" value="Glyco_trans_1"/>
</dbReference>